<dbReference type="OrthoDB" id="390105at2"/>
<name>A0A0F7HLW2_9STAP</name>
<organism evidence="4 6">
    <name type="scientific">Salinicoccus halodurans</name>
    <dbReference type="NCBI Taxonomy" id="407035"/>
    <lineage>
        <taxon>Bacteria</taxon>
        <taxon>Bacillati</taxon>
        <taxon>Bacillota</taxon>
        <taxon>Bacilli</taxon>
        <taxon>Bacillales</taxon>
        <taxon>Staphylococcaceae</taxon>
        <taxon>Salinicoccus</taxon>
    </lineage>
</organism>
<accession>A0A0F7HLW2</accession>
<dbReference type="InterPro" id="IPR009242">
    <property type="entry name" value="DUF896"/>
</dbReference>
<dbReference type="AlphaFoldDB" id="A0A0F7HLW2"/>
<reference evidence="4 6" key="3">
    <citation type="submission" date="2016-10" db="EMBL/GenBank/DDBJ databases">
        <authorList>
            <person name="Varghese N."/>
            <person name="Submissions S."/>
        </authorList>
    </citation>
    <scope>NUCLEOTIDE SEQUENCE [LARGE SCALE GENOMIC DNA]</scope>
    <source>
        <strain evidence="4 6">CGMCC 1.6501</strain>
    </source>
</reference>
<dbReference type="Proteomes" id="UP000183090">
    <property type="component" value="Unassembled WGS sequence"/>
</dbReference>
<dbReference type="Proteomes" id="UP000034029">
    <property type="component" value="Chromosome"/>
</dbReference>
<dbReference type="EMBL" id="CP011366">
    <property type="protein sequence ID" value="AKG73863.1"/>
    <property type="molecule type" value="Genomic_DNA"/>
</dbReference>
<evidence type="ECO:0000256" key="2">
    <source>
        <dbReference type="HAMAP-Rule" id="MF_01103"/>
    </source>
</evidence>
<proteinExistence type="inferred from homology"/>
<evidence type="ECO:0000313" key="5">
    <source>
        <dbReference type="Proteomes" id="UP000034029"/>
    </source>
</evidence>
<dbReference type="HAMAP" id="MF_01103">
    <property type="entry name" value="UPF0291"/>
    <property type="match status" value="1"/>
</dbReference>
<evidence type="ECO:0000313" key="4">
    <source>
        <dbReference type="EMBL" id="SFK56977.1"/>
    </source>
</evidence>
<dbReference type="PANTHER" id="PTHR37300">
    <property type="entry name" value="UPF0291 PROTEIN CBO2609/CLC_2481"/>
    <property type="match status" value="1"/>
</dbReference>
<dbReference type="KEGG" id="shv:AAT16_06250"/>
<keyword evidence="1 2" id="KW-0963">Cytoplasm</keyword>
<comment type="subcellular location">
    <subcellularLocation>
        <location evidence="2">Cytoplasm</location>
    </subcellularLocation>
</comment>
<dbReference type="Pfam" id="PF05979">
    <property type="entry name" value="DUF896"/>
    <property type="match status" value="1"/>
</dbReference>
<gene>
    <name evidence="3" type="ORF">AAT16_06250</name>
    <name evidence="4" type="ORF">SAMN05216235_0491</name>
</gene>
<dbReference type="RefSeq" id="WP_046790051.1">
    <property type="nucleotide sequence ID" value="NZ_CP011366.1"/>
</dbReference>
<keyword evidence="5" id="KW-1185">Reference proteome</keyword>
<dbReference type="Gene3D" id="1.10.287.540">
    <property type="entry name" value="Helix hairpin bin"/>
    <property type="match status" value="1"/>
</dbReference>
<evidence type="ECO:0000256" key="1">
    <source>
        <dbReference type="ARBA" id="ARBA00022490"/>
    </source>
</evidence>
<reference evidence="5" key="2">
    <citation type="submission" date="2015-04" db="EMBL/GenBank/DDBJ databases">
        <title>Complete genome sequence of Salinicoccus halodurans strain H3B36, isolated from the Qaidam basin of China.</title>
        <authorList>
            <person name="Ma Y."/>
            <person name="Jiang K."/>
            <person name="Xue Y."/>
        </authorList>
    </citation>
    <scope>NUCLEOTIDE SEQUENCE [LARGE SCALE GENOMIC DNA]</scope>
    <source>
        <strain evidence="5">H3B36</strain>
    </source>
</reference>
<evidence type="ECO:0000313" key="6">
    <source>
        <dbReference type="Proteomes" id="UP000183090"/>
    </source>
</evidence>
<dbReference type="EMBL" id="FOTB01000001">
    <property type="protein sequence ID" value="SFK56977.1"/>
    <property type="molecule type" value="Genomic_DNA"/>
</dbReference>
<sequence>MIIGLDRINELANKQKTTGLTDFERAEQKQLREDYLKQIRGQVLDSFSGLTVVDPLGNDVTPEKLKREQEFAKSLDI</sequence>
<evidence type="ECO:0000313" key="3">
    <source>
        <dbReference type="EMBL" id="AKG73863.1"/>
    </source>
</evidence>
<dbReference type="GO" id="GO:0005737">
    <property type="term" value="C:cytoplasm"/>
    <property type="evidence" value="ECO:0007669"/>
    <property type="project" value="UniProtKB-SubCell"/>
</dbReference>
<dbReference type="PANTHER" id="PTHR37300:SF1">
    <property type="entry name" value="UPF0291 PROTEIN YNZC"/>
    <property type="match status" value="1"/>
</dbReference>
<comment type="similarity">
    <text evidence="2">Belongs to the UPF0291 family.</text>
</comment>
<reference evidence="3 5" key="1">
    <citation type="journal article" date="2015" name="Int. J. Syst. Evol. Microbiol.">
        <title>Complete genome sequence of Salinicoccus halodurans H3B36, isolated from the Qaidam Basin in China.</title>
        <authorList>
            <person name="Jiang K."/>
            <person name="Xue Y."/>
            <person name="Ma Y."/>
        </authorList>
    </citation>
    <scope>NUCLEOTIDE SEQUENCE [LARGE SCALE GENOMIC DNA]</scope>
    <source>
        <strain evidence="3 5">H3B36</strain>
    </source>
</reference>
<protein>
    <recommendedName>
        <fullName evidence="2">UPF0291 protein AAT16_06250</fullName>
    </recommendedName>
</protein>
<dbReference type="SUPFAM" id="SSF158221">
    <property type="entry name" value="YnzC-like"/>
    <property type="match status" value="1"/>
</dbReference>